<proteinExistence type="predicted"/>
<evidence type="ECO:0000256" key="1">
    <source>
        <dbReference type="SAM" id="Phobius"/>
    </source>
</evidence>
<evidence type="ECO:0008006" key="4">
    <source>
        <dbReference type="Google" id="ProtNLM"/>
    </source>
</evidence>
<keyword evidence="3" id="KW-1185">Reference proteome</keyword>
<dbReference type="Proteomes" id="UP000053660">
    <property type="component" value="Unassembled WGS sequence"/>
</dbReference>
<dbReference type="Gene3D" id="1.20.1070.10">
    <property type="entry name" value="Rhodopsin 7-helix transmembrane proteins"/>
    <property type="match status" value="1"/>
</dbReference>
<dbReference type="Pfam" id="PF12263">
    <property type="entry name" value="DUF3611"/>
    <property type="match status" value="1"/>
</dbReference>
<dbReference type="EMBL" id="KN566395">
    <property type="protein sequence ID" value="KHJ84865.1"/>
    <property type="molecule type" value="Genomic_DNA"/>
</dbReference>
<dbReference type="OrthoDB" id="5876466at2759"/>
<dbReference type="AlphaFoldDB" id="A0A0B1SNS5"/>
<accession>A0A0B1SNS5</accession>
<dbReference type="InterPro" id="IPR022051">
    <property type="entry name" value="DUF3611"/>
</dbReference>
<gene>
    <name evidence="2" type="ORF">OESDEN_15415</name>
</gene>
<feature type="transmembrane region" description="Helical" evidence="1">
    <location>
        <begin position="59"/>
        <end position="82"/>
    </location>
</feature>
<evidence type="ECO:0000313" key="2">
    <source>
        <dbReference type="EMBL" id="KHJ84865.1"/>
    </source>
</evidence>
<protein>
    <recommendedName>
        <fullName evidence="4">G-protein coupled receptors family 1 profile domain-containing protein</fullName>
    </recommendedName>
</protein>
<organism evidence="2 3">
    <name type="scientific">Oesophagostomum dentatum</name>
    <name type="common">Nodular worm</name>
    <dbReference type="NCBI Taxonomy" id="61180"/>
    <lineage>
        <taxon>Eukaryota</taxon>
        <taxon>Metazoa</taxon>
        <taxon>Ecdysozoa</taxon>
        <taxon>Nematoda</taxon>
        <taxon>Chromadorea</taxon>
        <taxon>Rhabditida</taxon>
        <taxon>Rhabditina</taxon>
        <taxon>Rhabditomorpha</taxon>
        <taxon>Strongyloidea</taxon>
        <taxon>Strongylidae</taxon>
        <taxon>Oesophagostomum</taxon>
    </lineage>
</organism>
<sequence>MTKCTGKRILNSTSRQYLLPAIVLAVALTFLPVGFYLAYIRRNEPAKFYCGRRTSFGNVYTVVIYLLLVFGYFIAFFTDALAFKLLRSSTRQYPNTSRTLKTIKIATIVSFISFLLISLPNAASLLDTLVQVSRVEGLQLQENFKQWIKPNNRQDTGSQISSLLAAALARRTP</sequence>
<feature type="transmembrane region" description="Helical" evidence="1">
    <location>
        <begin position="103"/>
        <end position="123"/>
    </location>
</feature>
<feature type="transmembrane region" description="Helical" evidence="1">
    <location>
        <begin position="17"/>
        <end position="39"/>
    </location>
</feature>
<keyword evidence="1" id="KW-1133">Transmembrane helix</keyword>
<keyword evidence="1" id="KW-0472">Membrane</keyword>
<keyword evidence="1" id="KW-0812">Transmembrane</keyword>
<name>A0A0B1SNS5_OESDE</name>
<reference evidence="2 3" key="1">
    <citation type="submission" date="2014-03" db="EMBL/GenBank/DDBJ databases">
        <title>Draft genome of the hookworm Oesophagostomum dentatum.</title>
        <authorList>
            <person name="Mitreva M."/>
        </authorList>
    </citation>
    <scope>NUCLEOTIDE SEQUENCE [LARGE SCALE GENOMIC DNA]</scope>
    <source>
        <strain evidence="2 3">OD-Hann</strain>
    </source>
</reference>
<evidence type="ECO:0000313" key="3">
    <source>
        <dbReference type="Proteomes" id="UP000053660"/>
    </source>
</evidence>